<evidence type="ECO:0000259" key="2">
    <source>
        <dbReference type="PROSITE" id="PS52035"/>
    </source>
</evidence>
<keyword evidence="4" id="KW-1185">Reference proteome</keyword>
<dbReference type="InterPro" id="IPR000834">
    <property type="entry name" value="Peptidase_M14"/>
</dbReference>
<dbReference type="GO" id="GO:0004181">
    <property type="term" value="F:metallocarboxypeptidase activity"/>
    <property type="evidence" value="ECO:0007669"/>
    <property type="project" value="InterPro"/>
</dbReference>
<sequence>MTQDDHDVFVAMGRVMAQSNGYTLQQASDSYITDWDLTDWAYGTYKIFAYTFEMYPRTSNPGFYSPDEQIATQTSRNKEAVLYIAEMADCPYRSIGKGCTMNITTRARLVIP</sequence>
<feature type="domain" description="Peptidase M14" evidence="2">
    <location>
        <begin position="1"/>
        <end position="88"/>
    </location>
</feature>
<evidence type="ECO:0000313" key="4">
    <source>
        <dbReference type="Proteomes" id="UP000677436"/>
    </source>
</evidence>
<name>A0A8D5UEZ6_9BACL</name>
<accession>A0A8D5UEZ6</accession>
<dbReference type="AlphaFoldDB" id="A0A8D5UEZ6"/>
<gene>
    <name evidence="3" type="ORF">JIR001_05680</name>
</gene>
<proteinExistence type="inferred from homology"/>
<organism evidence="3 4">
    <name type="scientific">Polycladomyces abyssicola</name>
    <dbReference type="NCBI Taxonomy" id="1125966"/>
    <lineage>
        <taxon>Bacteria</taxon>
        <taxon>Bacillati</taxon>
        <taxon>Bacillota</taxon>
        <taxon>Bacilli</taxon>
        <taxon>Bacillales</taxon>
        <taxon>Thermoactinomycetaceae</taxon>
        <taxon>Polycladomyces</taxon>
    </lineage>
</organism>
<dbReference type="RefSeq" id="WP_212774108.1">
    <property type="nucleotide sequence ID" value="NZ_AP024601.1"/>
</dbReference>
<feature type="active site" description="Proton donor/acceptor" evidence="1">
    <location>
        <position position="53"/>
    </location>
</feature>
<dbReference type="SUPFAM" id="SSF53187">
    <property type="entry name" value="Zn-dependent exopeptidases"/>
    <property type="match status" value="1"/>
</dbReference>
<reference evidence="3" key="2">
    <citation type="journal article" date="2021" name="Microbiol. Resour. Announc.">
        <title>Complete Genome Sequence of Polycladomyces abyssicola JIR-001T, Isolated from Hemipelagic Sediment in Deep Seawater.</title>
        <authorList>
            <person name="Tsubouchi T."/>
            <person name="Kaneko Y."/>
        </authorList>
    </citation>
    <scope>NUCLEOTIDE SEQUENCE</scope>
    <source>
        <strain evidence="3">JIR-001</strain>
    </source>
</reference>
<dbReference type="KEGG" id="pabs:JIR001_05680"/>
<dbReference type="EMBL" id="AP024601">
    <property type="protein sequence ID" value="BCU80785.1"/>
    <property type="molecule type" value="Genomic_DNA"/>
</dbReference>
<dbReference type="GO" id="GO:0008270">
    <property type="term" value="F:zinc ion binding"/>
    <property type="evidence" value="ECO:0007669"/>
    <property type="project" value="InterPro"/>
</dbReference>
<dbReference type="GO" id="GO:0006508">
    <property type="term" value="P:proteolysis"/>
    <property type="evidence" value="ECO:0007669"/>
    <property type="project" value="InterPro"/>
</dbReference>
<comment type="similarity">
    <text evidence="1">Belongs to the peptidase M14 family.</text>
</comment>
<dbReference type="Proteomes" id="UP000677436">
    <property type="component" value="Chromosome"/>
</dbReference>
<dbReference type="PROSITE" id="PS52035">
    <property type="entry name" value="PEPTIDASE_M14"/>
    <property type="match status" value="1"/>
</dbReference>
<dbReference type="Gene3D" id="3.40.630.10">
    <property type="entry name" value="Zn peptidases"/>
    <property type="match status" value="1"/>
</dbReference>
<evidence type="ECO:0000313" key="3">
    <source>
        <dbReference type="EMBL" id="BCU80785.1"/>
    </source>
</evidence>
<evidence type="ECO:0000256" key="1">
    <source>
        <dbReference type="PROSITE-ProRule" id="PRU01379"/>
    </source>
</evidence>
<protein>
    <recommendedName>
        <fullName evidence="2">Peptidase M14 domain-containing protein</fullName>
    </recommendedName>
</protein>
<reference evidence="3" key="1">
    <citation type="journal article" date="2013" name="Int. J. Syst. Evol. Microbiol.">
        <title>Polycladomyces abyssicola gen. nov., sp. nov., a thermophilic filamentous bacterium isolated from hemipelagic sediment.</title>
        <authorList>
            <person name="Tsubouchi T."/>
            <person name="Shimane Y."/>
            <person name="Mori K."/>
            <person name="Usui K."/>
            <person name="Hiraki T."/>
            <person name="Tame A."/>
            <person name="Uematsu K."/>
            <person name="Maruyama T."/>
            <person name="Hatada Y."/>
        </authorList>
    </citation>
    <scope>NUCLEOTIDE SEQUENCE</scope>
    <source>
        <strain evidence="3">JIR-001</strain>
    </source>
</reference>